<protein>
    <submittedName>
        <fullName evidence="2">Uncharacterized protein</fullName>
    </submittedName>
</protein>
<name>A0A430FJR5_9BIFI</name>
<evidence type="ECO:0000313" key="2">
    <source>
        <dbReference type="EMBL" id="RSX53022.1"/>
    </source>
</evidence>
<feature type="compositionally biased region" description="Low complexity" evidence="1">
    <location>
        <begin position="12"/>
        <end position="25"/>
    </location>
</feature>
<comment type="caution">
    <text evidence="2">The sequence shown here is derived from an EMBL/GenBank/DDBJ whole genome shotgun (WGS) entry which is preliminary data.</text>
</comment>
<reference evidence="2 3" key="1">
    <citation type="submission" date="2018-09" db="EMBL/GenBank/DDBJ databases">
        <title>Characterization of the phylogenetic diversity of five novel species belonging to the genus Bifidobacterium.</title>
        <authorList>
            <person name="Lugli G.A."/>
            <person name="Duranti S."/>
            <person name="Milani C."/>
        </authorList>
    </citation>
    <scope>NUCLEOTIDE SEQUENCE [LARGE SCALE GENOMIC DNA]</scope>
    <source>
        <strain evidence="2 3">2033B</strain>
    </source>
</reference>
<dbReference type="AlphaFoldDB" id="A0A430FJR5"/>
<evidence type="ECO:0000256" key="1">
    <source>
        <dbReference type="SAM" id="MobiDB-lite"/>
    </source>
</evidence>
<dbReference type="EMBL" id="QXGK01000020">
    <property type="protein sequence ID" value="RSX53022.1"/>
    <property type="molecule type" value="Genomic_DNA"/>
</dbReference>
<gene>
    <name evidence="2" type="ORF">D2E24_1693</name>
</gene>
<evidence type="ECO:0000313" key="3">
    <source>
        <dbReference type="Proteomes" id="UP000287470"/>
    </source>
</evidence>
<proteinExistence type="predicted"/>
<feature type="region of interest" description="Disordered" evidence="1">
    <location>
        <begin position="1"/>
        <end position="53"/>
    </location>
</feature>
<organism evidence="2 3">
    <name type="scientific">Bifidobacterium samirii</name>
    <dbReference type="NCBI Taxonomy" id="2306974"/>
    <lineage>
        <taxon>Bacteria</taxon>
        <taxon>Bacillati</taxon>
        <taxon>Actinomycetota</taxon>
        <taxon>Actinomycetes</taxon>
        <taxon>Bifidobacteriales</taxon>
        <taxon>Bifidobacteriaceae</taxon>
        <taxon>Bifidobacterium</taxon>
    </lineage>
</organism>
<keyword evidence="3" id="KW-1185">Reference proteome</keyword>
<feature type="compositionally biased region" description="Acidic residues" evidence="1">
    <location>
        <begin position="1"/>
        <end position="10"/>
    </location>
</feature>
<feature type="compositionally biased region" description="Low complexity" evidence="1">
    <location>
        <begin position="42"/>
        <end position="53"/>
    </location>
</feature>
<dbReference type="Proteomes" id="UP000287470">
    <property type="component" value="Unassembled WGS sequence"/>
</dbReference>
<dbReference type="RefSeq" id="WP_125968944.1">
    <property type="nucleotide sequence ID" value="NZ_QXGK01000020.1"/>
</dbReference>
<accession>A0A430FJR5</accession>
<sequence>MADIDTDILDQPDAPTDTGDATGDTPPDKAAPGRRTGKAKAKPATASDAAPSTAMLRMESWEQDDADGVRVRIERDMDTGELTVTPVGEA</sequence>